<keyword evidence="2" id="KW-1185">Reference proteome</keyword>
<sequence length="83" mass="9756">MIQIRKGQVVRFHTPNHDEDPEQLYVVLEFFEDGERSRALITPANSDLFIPGTLKVYSKDLEVDEGQTFELEYYLEHGKHDLF</sequence>
<gene>
    <name evidence="1" type="ORF">ACFS29_05130</name>
</gene>
<protein>
    <submittedName>
        <fullName evidence="1">Uncharacterized protein</fullName>
    </submittedName>
</protein>
<evidence type="ECO:0000313" key="2">
    <source>
        <dbReference type="Proteomes" id="UP001597548"/>
    </source>
</evidence>
<evidence type="ECO:0000313" key="1">
    <source>
        <dbReference type="EMBL" id="MFD2915011.1"/>
    </source>
</evidence>
<comment type="caution">
    <text evidence="1">The sequence shown here is derived from an EMBL/GenBank/DDBJ whole genome shotgun (WGS) entry which is preliminary data.</text>
</comment>
<dbReference type="EMBL" id="JBHUOS010000002">
    <property type="protein sequence ID" value="MFD2915011.1"/>
    <property type="molecule type" value="Genomic_DNA"/>
</dbReference>
<dbReference type="RefSeq" id="WP_194508507.1">
    <property type="nucleotide sequence ID" value="NZ_JADILU010000005.1"/>
</dbReference>
<dbReference type="Proteomes" id="UP001597548">
    <property type="component" value="Unassembled WGS sequence"/>
</dbReference>
<organism evidence="1 2">
    <name type="scientific">Psychroserpens luteus</name>
    <dbReference type="NCBI Taxonomy" id="1434066"/>
    <lineage>
        <taxon>Bacteria</taxon>
        <taxon>Pseudomonadati</taxon>
        <taxon>Bacteroidota</taxon>
        <taxon>Flavobacteriia</taxon>
        <taxon>Flavobacteriales</taxon>
        <taxon>Flavobacteriaceae</taxon>
        <taxon>Psychroserpens</taxon>
    </lineage>
</organism>
<name>A0ABW5ZR82_9FLAO</name>
<accession>A0ABW5ZR82</accession>
<reference evidence="2" key="1">
    <citation type="journal article" date="2019" name="Int. J. Syst. Evol. Microbiol.">
        <title>The Global Catalogue of Microorganisms (GCM) 10K type strain sequencing project: providing services to taxonomists for standard genome sequencing and annotation.</title>
        <authorList>
            <consortium name="The Broad Institute Genomics Platform"/>
            <consortium name="The Broad Institute Genome Sequencing Center for Infectious Disease"/>
            <person name="Wu L."/>
            <person name="Ma J."/>
        </authorList>
    </citation>
    <scope>NUCLEOTIDE SEQUENCE [LARGE SCALE GENOMIC DNA]</scope>
    <source>
        <strain evidence="2">KCTC 32514</strain>
    </source>
</reference>
<proteinExistence type="predicted"/>